<dbReference type="Gene3D" id="3.40.190.10">
    <property type="entry name" value="Periplasmic binding protein-like II"/>
    <property type="match status" value="2"/>
</dbReference>
<evidence type="ECO:0000256" key="8">
    <source>
        <dbReference type="HAMAP-Rule" id="MF_00260"/>
    </source>
</evidence>
<comment type="similarity">
    <text evidence="3 8">Belongs to the HMBS family.</text>
</comment>
<evidence type="ECO:0000259" key="9">
    <source>
        <dbReference type="Pfam" id="PF01379"/>
    </source>
</evidence>
<dbReference type="EMBL" id="JAENIM010000016">
    <property type="protein sequence ID" value="MBK1790098.1"/>
    <property type="molecule type" value="Genomic_DNA"/>
</dbReference>
<evidence type="ECO:0000256" key="1">
    <source>
        <dbReference type="ARBA" id="ARBA00002869"/>
    </source>
</evidence>
<evidence type="ECO:0000256" key="4">
    <source>
        <dbReference type="ARBA" id="ARBA00011245"/>
    </source>
</evidence>
<dbReference type="NCBIfam" id="TIGR00212">
    <property type="entry name" value="hemC"/>
    <property type="match status" value="1"/>
</dbReference>
<dbReference type="InterPro" id="IPR000860">
    <property type="entry name" value="HemC"/>
</dbReference>
<feature type="domain" description="Porphobilinogen deaminase C-terminal" evidence="10">
    <location>
        <begin position="245"/>
        <end position="313"/>
    </location>
</feature>
<dbReference type="GO" id="GO:0005737">
    <property type="term" value="C:cytoplasm"/>
    <property type="evidence" value="ECO:0007669"/>
    <property type="project" value="UniProtKB-UniRule"/>
</dbReference>
<dbReference type="GO" id="GO:0006782">
    <property type="term" value="P:protoporphyrinogen IX biosynthetic process"/>
    <property type="evidence" value="ECO:0007669"/>
    <property type="project" value="UniProtKB-UniRule"/>
</dbReference>
<reference evidence="11" key="1">
    <citation type="submission" date="2021-01" db="EMBL/GenBank/DDBJ databases">
        <title>Modified the classification status of verrucomicrobia.</title>
        <authorList>
            <person name="Feng X."/>
        </authorList>
    </citation>
    <scope>NUCLEOTIDE SEQUENCE</scope>
    <source>
        <strain evidence="11">_KCTC 22039</strain>
    </source>
</reference>
<dbReference type="InterPro" id="IPR022417">
    <property type="entry name" value="Porphobilin_deaminase_N"/>
</dbReference>
<organism evidence="11 12">
    <name type="scientific">Persicirhabdus sediminis</name>
    <dbReference type="NCBI Taxonomy" id="454144"/>
    <lineage>
        <taxon>Bacteria</taxon>
        <taxon>Pseudomonadati</taxon>
        <taxon>Verrucomicrobiota</taxon>
        <taxon>Verrucomicrobiia</taxon>
        <taxon>Verrucomicrobiales</taxon>
        <taxon>Verrucomicrobiaceae</taxon>
        <taxon>Persicirhabdus</taxon>
    </lineage>
</organism>
<proteinExistence type="inferred from homology"/>
<dbReference type="Proteomes" id="UP000624703">
    <property type="component" value="Unassembled WGS sequence"/>
</dbReference>
<dbReference type="PANTHER" id="PTHR11557:SF0">
    <property type="entry name" value="PORPHOBILINOGEN DEAMINASE"/>
    <property type="match status" value="1"/>
</dbReference>
<dbReference type="GO" id="GO:0004418">
    <property type="term" value="F:hydroxymethylbilane synthase activity"/>
    <property type="evidence" value="ECO:0007669"/>
    <property type="project" value="UniProtKB-UniRule"/>
</dbReference>
<dbReference type="InterPro" id="IPR022419">
    <property type="entry name" value="Porphobilin_deaminase_cofac_BS"/>
</dbReference>
<evidence type="ECO:0000256" key="6">
    <source>
        <dbReference type="ARBA" id="ARBA00023244"/>
    </source>
</evidence>
<keyword evidence="12" id="KW-1185">Reference proteome</keyword>
<keyword evidence="5 8" id="KW-0808">Transferase</keyword>
<sequence>MSDGQAIFKVGTRGSALALVQAEMTESALREKFSQLEYQRVVIKTIGDKRTDVPLKDVAKVEGVLDKGVFTKELEIALLAKEVDVAVHSLKDVPTVLDDEFEIAGALERAPLRDVLVCAQAGGLDALPKGARVGTSSVRRQKQLLYLRPDLELVDIRGNVPTRLEKLIKEDYDAIMLAEAGLVRLGYSIDGELEIPAGVVYPQALDPAEFLPAASQGIVGFEIRSDDEESRKIVEGVTHYESMMQALAEREFLRLIDGGCHTPVGVYTQLIDGQLVMAARVFPDEGNEPPKESKASGPIDQPLVVGGELFAKLA</sequence>
<feature type="domain" description="Porphobilinogen deaminase N-terminal" evidence="9">
    <location>
        <begin position="9"/>
        <end position="231"/>
    </location>
</feature>
<feature type="modified residue" description="S-(dipyrrolylmethanemethyl)cysteine" evidence="8">
    <location>
        <position position="260"/>
    </location>
</feature>
<dbReference type="EC" id="2.5.1.61" evidence="8"/>
<dbReference type="SUPFAM" id="SSF53850">
    <property type="entry name" value="Periplasmic binding protein-like II"/>
    <property type="match status" value="1"/>
</dbReference>
<comment type="subunit">
    <text evidence="4 8">Monomer.</text>
</comment>
<evidence type="ECO:0000256" key="5">
    <source>
        <dbReference type="ARBA" id="ARBA00022679"/>
    </source>
</evidence>
<dbReference type="SUPFAM" id="SSF54782">
    <property type="entry name" value="Porphobilinogen deaminase (hydroxymethylbilane synthase), C-terminal domain"/>
    <property type="match status" value="1"/>
</dbReference>
<dbReference type="Pfam" id="PF03900">
    <property type="entry name" value="Porphobil_deamC"/>
    <property type="match status" value="1"/>
</dbReference>
<evidence type="ECO:0000256" key="7">
    <source>
        <dbReference type="ARBA" id="ARBA00048169"/>
    </source>
</evidence>
<comment type="function">
    <text evidence="1 8">Tetrapolymerization of the monopyrrole PBG into the hydroxymethylbilane pre-uroporphyrinogen in several discrete steps.</text>
</comment>
<keyword evidence="6 8" id="KW-0627">Porphyrin biosynthesis</keyword>
<dbReference type="Pfam" id="PF01379">
    <property type="entry name" value="Porphobil_deam"/>
    <property type="match status" value="1"/>
</dbReference>
<dbReference type="HAMAP" id="MF_00260">
    <property type="entry name" value="Porphobil_deam"/>
    <property type="match status" value="1"/>
</dbReference>
<comment type="catalytic activity">
    <reaction evidence="7 8">
        <text>4 porphobilinogen + H2O = hydroxymethylbilane + 4 NH4(+)</text>
        <dbReference type="Rhea" id="RHEA:13185"/>
        <dbReference type="ChEBI" id="CHEBI:15377"/>
        <dbReference type="ChEBI" id="CHEBI:28938"/>
        <dbReference type="ChEBI" id="CHEBI:57845"/>
        <dbReference type="ChEBI" id="CHEBI:58126"/>
        <dbReference type="EC" id="2.5.1.61"/>
    </reaction>
</comment>
<evidence type="ECO:0000313" key="12">
    <source>
        <dbReference type="Proteomes" id="UP000624703"/>
    </source>
</evidence>
<comment type="caution">
    <text evidence="11">The sequence shown here is derived from an EMBL/GenBank/DDBJ whole genome shotgun (WGS) entry which is preliminary data.</text>
</comment>
<dbReference type="PROSITE" id="PS00533">
    <property type="entry name" value="PORPHOBILINOGEN_DEAM"/>
    <property type="match status" value="1"/>
</dbReference>
<dbReference type="PANTHER" id="PTHR11557">
    <property type="entry name" value="PORPHOBILINOGEN DEAMINASE"/>
    <property type="match status" value="1"/>
</dbReference>
<comment type="pathway">
    <text evidence="2">Porphyrin-containing compound metabolism; protoporphyrin-IX biosynthesis; coproporphyrinogen-III from 5-aminolevulinate: step 2/4.</text>
</comment>
<dbReference type="FunFam" id="3.40.190.10:FF:000005">
    <property type="entry name" value="Porphobilinogen deaminase"/>
    <property type="match status" value="1"/>
</dbReference>
<dbReference type="PRINTS" id="PR00151">
    <property type="entry name" value="PORPHBDMNASE"/>
</dbReference>
<comment type="miscellaneous">
    <text evidence="8">The porphobilinogen subunits are added to the dipyrromethane group.</text>
</comment>
<accession>A0A8J7SL07</accession>
<dbReference type="InterPro" id="IPR022418">
    <property type="entry name" value="Porphobilinogen_deaminase_C"/>
</dbReference>
<evidence type="ECO:0000256" key="3">
    <source>
        <dbReference type="ARBA" id="ARBA00005638"/>
    </source>
</evidence>
<dbReference type="AlphaFoldDB" id="A0A8J7SL07"/>
<dbReference type="InterPro" id="IPR036803">
    <property type="entry name" value="Porphobilinogen_deaminase_C_sf"/>
</dbReference>
<evidence type="ECO:0000259" key="10">
    <source>
        <dbReference type="Pfam" id="PF03900"/>
    </source>
</evidence>
<comment type="cofactor">
    <cofactor evidence="8">
        <name>dipyrromethane</name>
        <dbReference type="ChEBI" id="CHEBI:60342"/>
    </cofactor>
    <text evidence="8">Binds 1 dipyrromethane group covalently.</text>
</comment>
<dbReference type="RefSeq" id="WP_200310137.1">
    <property type="nucleotide sequence ID" value="NZ_JAENIM010000016.1"/>
</dbReference>
<protein>
    <recommendedName>
        <fullName evidence="8">Porphobilinogen deaminase</fullName>
        <shortName evidence="8">PBG</shortName>
        <ecNumber evidence="8">2.5.1.61</ecNumber>
    </recommendedName>
    <alternativeName>
        <fullName evidence="8">Hydroxymethylbilane synthase</fullName>
        <shortName evidence="8">HMBS</shortName>
    </alternativeName>
    <alternativeName>
        <fullName evidence="8">Pre-uroporphyrinogen synthase</fullName>
    </alternativeName>
</protein>
<name>A0A8J7SL07_9BACT</name>
<evidence type="ECO:0000256" key="2">
    <source>
        <dbReference type="ARBA" id="ARBA00004735"/>
    </source>
</evidence>
<dbReference type="Gene3D" id="3.30.160.40">
    <property type="entry name" value="Porphobilinogen deaminase, C-terminal domain"/>
    <property type="match status" value="1"/>
</dbReference>
<evidence type="ECO:0000313" key="11">
    <source>
        <dbReference type="EMBL" id="MBK1790098.1"/>
    </source>
</evidence>
<dbReference type="PIRSF" id="PIRSF001438">
    <property type="entry name" value="4pyrrol_synth_OHMeBilane_synth"/>
    <property type="match status" value="1"/>
</dbReference>
<gene>
    <name evidence="8 11" type="primary">hemC</name>
    <name evidence="11" type="ORF">JIN82_02890</name>
</gene>